<feature type="domain" description="DUF7452" evidence="3">
    <location>
        <begin position="31"/>
        <end position="117"/>
    </location>
</feature>
<sequence>MRTTFDDSNLINNLKLSIMKAIFTILSMLLFTVALAQDKVFVHKATTGNSSGNVSTLDHPDLNGNSSANFIVTHNLDNEGVQYNDKVTGTWYNGSSWTVFNEDASTMVEGSSYNIYIPAGGKMISVEADGSSFDLELNDPAINGDPNAVMVYATYWNPNGVYNDNNYGFWYDTIAERWNIYNEDTAINIPAGAVFTILIDDSTGGATAFSHTATAPTSNYTVIDHPSLNNKPNAYPVVSPNWGTTGDPSNINIDSTIGVWYNGTNWTIYTEDVSTMPTNAKFNVYVADPTLGVEENESIAEISSYPNPTNGDVTFTSKEAITAISFYNILGQEVKQIYGNNSNNLTIDISGLAAGNYIAKVQAGTAVESVKLIKL</sequence>
<dbReference type="InterPro" id="IPR055875">
    <property type="entry name" value="DUF7452"/>
</dbReference>
<feature type="domain" description="Secretion system C-terminal sorting" evidence="2">
    <location>
        <begin position="305"/>
        <end position="373"/>
    </location>
</feature>
<dbReference type="NCBIfam" id="TIGR04183">
    <property type="entry name" value="Por_Secre_tail"/>
    <property type="match status" value="1"/>
</dbReference>
<evidence type="ECO:0000256" key="1">
    <source>
        <dbReference type="ARBA" id="ARBA00022729"/>
    </source>
</evidence>
<evidence type="ECO:0000313" key="5">
    <source>
        <dbReference type="Proteomes" id="UP000261082"/>
    </source>
</evidence>
<name>A0A3E1Q9G0_9FLAO</name>
<proteinExistence type="predicted"/>
<protein>
    <submittedName>
        <fullName evidence="4">T9SS C-terminal target domain-containing protein</fullName>
    </submittedName>
</protein>
<reference evidence="4 5" key="1">
    <citation type="journal article" date="2007" name="Int. J. Syst. Evol. Microbiol.">
        <title>Marixanthomonas ophiurae gen. nov., sp. nov., a marine bacterium of the family Flavobacteriaceae isolated from a deep-sea brittle star.</title>
        <authorList>
            <person name="Romanenko L.A."/>
            <person name="Uchino M."/>
            <person name="Frolova G.M."/>
            <person name="Mikhailov V.V."/>
        </authorList>
    </citation>
    <scope>NUCLEOTIDE SEQUENCE [LARGE SCALE GENOMIC DNA]</scope>
    <source>
        <strain evidence="4 5">KMM 3046</strain>
    </source>
</reference>
<comment type="caution">
    <text evidence="4">The sequence shown here is derived from an EMBL/GenBank/DDBJ whole genome shotgun (WGS) entry which is preliminary data.</text>
</comment>
<evidence type="ECO:0000313" key="4">
    <source>
        <dbReference type="EMBL" id="RFN58762.1"/>
    </source>
</evidence>
<organism evidence="4 5">
    <name type="scientific">Marixanthomonas ophiurae</name>
    <dbReference type="NCBI Taxonomy" id="387659"/>
    <lineage>
        <taxon>Bacteria</taxon>
        <taxon>Pseudomonadati</taxon>
        <taxon>Bacteroidota</taxon>
        <taxon>Flavobacteriia</taxon>
        <taxon>Flavobacteriales</taxon>
        <taxon>Flavobacteriaceae</taxon>
        <taxon>Marixanthomonas</taxon>
    </lineage>
</organism>
<dbReference type="Pfam" id="PF18962">
    <property type="entry name" value="Por_Secre_tail"/>
    <property type="match status" value="1"/>
</dbReference>
<dbReference type="Proteomes" id="UP000261082">
    <property type="component" value="Unassembled WGS sequence"/>
</dbReference>
<keyword evidence="5" id="KW-1185">Reference proteome</keyword>
<gene>
    <name evidence="4" type="ORF">DZ858_01380</name>
</gene>
<dbReference type="AlphaFoldDB" id="A0A3E1Q9G0"/>
<dbReference type="InterPro" id="IPR026444">
    <property type="entry name" value="Secre_tail"/>
</dbReference>
<evidence type="ECO:0000259" key="2">
    <source>
        <dbReference type="Pfam" id="PF18962"/>
    </source>
</evidence>
<dbReference type="EMBL" id="QVID01000001">
    <property type="protein sequence ID" value="RFN58762.1"/>
    <property type="molecule type" value="Genomic_DNA"/>
</dbReference>
<accession>A0A3E1Q9G0</accession>
<dbReference type="Pfam" id="PF24249">
    <property type="entry name" value="DUF7452"/>
    <property type="match status" value="2"/>
</dbReference>
<keyword evidence="1" id="KW-0732">Signal</keyword>
<evidence type="ECO:0000259" key="3">
    <source>
        <dbReference type="Pfam" id="PF24249"/>
    </source>
</evidence>
<feature type="domain" description="DUF7452" evidence="3">
    <location>
        <begin position="168"/>
        <end position="286"/>
    </location>
</feature>